<name>A0A914UZD9_9BILA</name>
<evidence type="ECO:0000313" key="3">
    <source>
        <dbReference type="WBParaSite" id="PSAMB.scaffold13909size2072.g35750.t1"/>
    </source>
</evidence>
<keyword evidence="2" id="KW-1185">Reference proteome</keyword>
<evidence type="ECO:0000256" key="1">
    <source>
        <dbReference type="SAM" id="SignalP"/>
    </source>
</evidence>
<protein>
    <submittedName>
        <fullName evidence="3">Methyltransferase domain-containing protein</fullName>
    </submittedName>
</protein>
<sequence length="186" mass="20390">MAQTQLLFILSALNWSTFQLPVTAILDSERTLWPEYGLESDCRPETTVHVDAFLYDEDEVDELVDQGALSRNYCRMCGSHATAPLTFISHSLGIDQLRFLFTAVLPSGTLRDKVLVDVGSRLGAVLYAAQLFSPGATKLVGIELNPDLCRLQTETATNFGISDKLLVICDDARNRPAELAAADVIV</sequence>
<feature type="chain" id="PRO_5037574741" evidence="1">
    <location>
        <begin position="20"/>
        <end position="186"/>
    </location>
</feature>
<dbReference type="SUPFAM" id="SSF53335">
    <property type="entry name" value="S-adenosyl-L-methionine-dependent methyltransferases"/>
    <property type="match status" value="1"/>
</dbReference>
<reference evidence="3" key="1">
    <citation type="submission" date="2022-11" db="UniProtKB">
        <authorList>
            <consortium name="WormBaseParasite"/>
        </authorList>
    </citation>
    <scope>IDENTIFICATION</scope>
</reference>
<keyword evidence="1" id="KW-0732">Signal</keyword>
<dbReference type="Proteomes" id="UP000887566">
    <property type="component" value="Unplaced"/>
</dbReference>
<dbReference type="InterPro" id="IPR029063">
    <property type="entry name" value="SAM-dependent_MTases_sf"/>
</dbReference>
<proteinExistence type="predicted"/>
<dbReference type="AlphaFoldDB" id="A0A914UZD9"/>
<organism evidence="2 3">
    <name type="scientific">Plectus sambesii</name>
    <dbReference type="NCBI Taxonomy" id="2011161"/>
    <lineage>
        <taxon>Eukaryota</taxon>
        <taxon>Metazoa</taxon>
        <taxon>Ecdysozoa</taxon>
        <taxon>Nematoda</taxon>
        <taxon>Chromadorea</taxon>
        <taxon>Plectida</taxon>
        <taxon>Plectina</taxon>
        <taxon>Plectoidea</taxon>
        <taxon>Plectidae</taxon>
        <taxon>Plectus</taxon>
    </lineage>
</organism>
<dbReference type="WBParaSite" id="PSAMB.scaffold13909size2072.g35750.t1">
    <property type="protein sequence ID" value="PSAMB.scaffold13909size2072.g35750.t1"/>
    <property type="gene ID" value="PSAMB.scaffold13909size2072.g35750"/>
</dbReference>
<dbReference type="GO" id="GO:0008168">
    <property type="term" value="F:methyltransferase activity"/>
    <property type="evidence" value="ECO:0007669"/>
    <property type="project" value="TreeGrafter"/>
</dbReference>
<dbReference type="Gene3D" id="3.40.50.150">
    <property type="entry name" value="Vaccinia Virus protein VP39"/>
    <property type="match status" value="1"/>
</dbReference>
<accession>A0A914UZD9</accession>
<feature type="signal peptide" evidence="1">
    <location>
        <begin position="1"/>
        <end position="19"/>
    </location>
</feature>
<dbReference type="InterPro" id="IPR026669">
    <property type="entry name" value="Arsenite_MeTrfase-like"/>
</dbReference>
<evidence type="ECO:0000313" key="2">
    <source>
        <dbReference type="Proteomes" id="UP000887566"/>
    </source>
</evidence>
<dbReference type="PANTHER" id="PTHR43675:SF1">
    <property type="entry name" value="RIKEN CDNA 2700097O09 GENE"/>
    <property type="match status" value="1"/>
</dbReference>
<dbReference type="PANTHER" id="PTHR43675">
    <property type="entry name" value="ARSENITE METHYLTRANSFERASE"/>
    <property type="match status" value="1"/>
</dbReference>